<dbReference type="InterPro" id="IPR052706">
    <property type="entry name" value="Membrane-Transporter-like"/>
</dbReference>
<dbReference type="Pfam" id="PF01740">
    <property type="entry name" value="STAS"/>
    <property type="match status" value="1"/>
</dbReference>
<dbReference type="InterPro" id="IPR036513">
    <property type="entry name" value="STAS_dom_sf"/>
</dbReference>
<dbReference type="SUPFAM" id="SSF52091">
    <property type="entry name" value="SpoIIaa-like"/>
    <property type="match status" value="1"/>
</dbReference>
<feature type="region of interest" description="Disordered" evidence="5">
    <location>
        <begin position="92"/>
        <end position="144"/>
    </location>
</feature>
<feature type="transmembrane region" description="Helical" evidence="6">
    <location>
        <begin position="512"/>
        <end position="536"/>
    </location>
</feature>
<feature type="transmembrane region" description="Helical" evidence="6">
    <location>
        <begin position="621"/>
        <end position="641"/>
    </location>
</feature>
<dbReference type="eggNOG" id="KOG0236">
    <property type="taxonomic scope" value="Eukaryota"/>
</dbReference>
<dbReference type="PROSITE" id="PS50801">
    <property type="entry name" value="STAS"/>
    <property type="match status" value="1"/>
</dbReference>
<gene>
    <name evidence="9" type="primary">Mo01925</name>
    <name evidence="9" type="ORF">E5Q_01925</name>
</gene>
<dbReference type="PROSITE" id="PS50042">
    <property type="entry name" value="CNMP_BINDING_3"/>
    <property type="match status" value="1"/>
</dbReference>
<dbReference type="SUPFAM" id="SSF51206">
    <property type="entry name" value="cAMP-binding domain-like"/>
    <property type="match status" value="1"/>
</dbReference>
<feature type="transmembrane region" description="Helical" evidence="6">
    <location>
        <begin position="706"/>
        <end position="737"/>
    </location>
</feature>
<feature type="domain" description="STAS" evidence="8">
    <location>
        <begin position="777"/>
        <end position="887"/>
    </location>
</feature>
<keyword evidence="4 6" id="KW-0472">Membrane</keyword>
<dbReference type="Pfam" id="PF00916">
    <property type="entry name" value="Sulfate_transp"/>
    <property type="match status" value="1"/>
</dbReference>
<feature type="compositionally biased region" description="Polar residues" evidence="5">
    <location>
        <begin position="199"/>
        <end position="210"/>
    </location>
</feature>
<evidence type="ECO:0000313" key="10">
    <source>
        <dbReference type="Proteomes" id="UP000009131"/>
    </source>
</evidence>
<evidence type="ECO:0008006" key="11">
    <source>
        <dbReference type="Google" id="ProtNLM"/>
    </source>
</evidence>
<feature type="region of interest" description="Disordered" evidence="5">
    <location>
        <begin position="167"/>
        <end position="251"/>
    </location>
</feature>
<feature type="transmembrane region" description="Helical" evidence="6">
    <location>
        <begin position="653"/>
        <end position="686"/>
    </location>
</feature>
<feature type="compositionally biased region" description="Polar residues" evidence="5">
    <location>
        <begin position="176"/>
        <end position="190"/>
    </location>
</feature>
<dbReference type="InterPro" id="IPR000595">
    <property type="entry name" value="cNMP-bd_dom"/>
</dbReference>
<dbReference type="HOGENOM" id="CLU_003182_0_1_1"/>
<dbReference type="OrthoDB" id="409725at2759"/>
<dbReference type="InterPro" id="IPR014710">
    <property type="entry name" value="RmlC-like_jellyroll"/>
</dbReference>
<feature type="transmembrane region" description="Helical" evidence="6">
    <location>
        <begin position="315"/>
        <end position="338"/>
    </location>
</feature>
<feature type="region of interest" description="Disordered" evidence="5">
    <location>
        <begin position="1"/>
        <end position="60"/>
    </location>
</feature>
<dbReference type="SMART" id="SM00100">
    <property type="entry name" value="cNMP"/>
    <property type="match status" value="1"/>
</dbReference>
<dbReference type="InterPro" id="IPR002645">
    <property type="entry name" value="STAS_dom"/>
</dbReference>
<dbReference type="InterPro" id="IPR011547">
    <property type="entry name" value="SLC26A/SulP_dom"/>
</dbReference>
<feature type="transmembrane region" description="Helical" evidence="6">
    <location>
        <begin position="581"/>
        <end position="601"/>
    </location>
</feature>
<evidence type="ECO:0000256" key="3">
    <source>
        <dbReference type="ARBA" id="ARBA00022989"/>
    </source>
</evidence>
<dbReference type="STRING" id="764103.G7DXF9"/>
<dbReference type="CDD" id="cd00038">
    <property type="entry name" value="CAP_ED"/>
    <property type="match status" value="1"/>
</dbReference>
<feature type="compositionally biased region" description="Low complexity" evidence="5">
    <location>
        <begin position="232"/>
        <end position="251"/>
    </location>
</feature>
<keyword evidence="10" id="KW-1185">Reference proteome</keyword>
<keyword evidence="2 6" id="KW-0812">Transmembrane</keyword>
<evidence type="ECO:0000259" key="7">
    <source>
        <dbReference type="PROSITE" id="PS50042"/>
    </source>
</evidence>
<dbReference type="Gene3D" id="2.60.120.10">
    <property type="entry name" value="Jelly Rolls"/>
    <property type="match status" value="1"/>
</dbReference>
<comment type="caution">
    <text evidence="9">The sequence shown here is derived from an EMBL/GenBank/DDBJ whole genome shotgun (WGS) entry which is preliminary data.</text>
</comment>
<feature type="transmembrane region" description="Helical" evidence="6">
    <location>
        <begin position="444"/>
        <end position="468"/>
    </location>
</feature>
<evidence type="ECO:0000256" key="4">
    <source>
        <dbReference type="ARBA" id="ARBA00023136"/>
    </source>
</evidence>
<reference evidence="9 10" key="1">
    <citation type="journal article" date="2011" name="J. Gen. Appl. Microbiol.">
        <title>Draft genome sequencing of the enigmatic basidiomycete Mixia osmundae.</title>
        <authorList>
            <person name="Nishida H."/>
            <person name="Nagatsuka Y."/>
            <person name="Sugiyama J."/>
        </authorList>
    </citation>
    <scope>NUCLEOTIDE SEQUENCE [LARGE SCALE GENOMIC DNA]</scope>
    <source>
        <strain evidence="10">CBS 9802 / IAM 14324 / JCM 22182 / KY 12970</strain>
    </source>
</reference>
<dbReference type="AlphaFoldDB" id="G7DXF9"/>
<dbReference type="FunCoup" id="G7DXF9">
    <property type="interactions" value="9"/>
</dbReference>
<proteinExistence type="predicted"/>
<dbReference type="GO" id="GO:0016020">
    <property type="term" value="C:membrane"/>
    <property type="evidence" value="ECO:0007669"/>
    <property type="project" value="UniProtKB-SubCell"/>
</dbReference>
<dbReference type="Proteomes" id="UP000009131">
    <property type="component" value="Unassembled WGS sequence"/>
</dbReference>
<feature type="transmembrane region" description="Helical" evidence="6">
    <location>
        <begin position="556"/>
        <end position="574"/>
    </location>
</feature>
<dbReference type="CDD" id="cd07042">
    <property type="entry name" value="STAS_SulP_like_sulfate_transporter"/>
    <property type="match status" value="1"/>
</dbReference>
<evidence type="ECO:0000313" key="9">
    <source>
        <dbReference type="EMBL" id="GAA95269.1"/>
    </source>
</evidence>
<dbReference type="PANTHER" id="PTHR43310">
    <property type="entry name" value="SULFATE TRANSPORTER YBAR-RELATED"/>
    <property type="match status" value="1"/>
</dbReference>
<feature type="compositionally biased region" description="Polar residues" evidence="5">
    <location>
        <begin position="45"/>
        <end position="56"/>
    </location>
</feature>
<dbReference type="EMBL" id="BABT02000061">
    <property type="protein sequence ID" value="GAA95269.1"/>
    <property type="molecule type" value="Genomic_DNA"/>
</dbReference>
<accession>G7DXF9</accession>
<feature type="compositionally biased region" description="Low complexity" evidence="5">
    <location>
        <begin position="32"/>
        <end position="44"/>
    </location>
</feature>
<dbReference type="InterPro" id="IPR018490">
    <property type="entry name" value="cNMP-bd_dom_sf"/>
</dbReference>
<comment type="subcellular location">
    <subcellularLocation>
        <location evidence="1">Membrane</location>
        <topology evidence="1">Multi-pass membrane protein</topology>
    </subcellularLocation>
</comment>
<dbReference type="PANTHER" id="PTHR43310:SF4">
    <property type="entry name" value="AFR304WP"/>
    <property type="match status" value="1"/>
</dbReference>
<protein>
    <recommendedName>
        <fullName evidence="11">STAS domain-containing protein</fullName>
    </recommendedName>
</protein>
<evidence type="ECO:0000256" key="2">
    <source>
        <dbReference type="ARBA" id="ARBA00022692"/>
    </source>
</evidence>
<evidence type="ECO:0000256" key="5">
    <source>
        <dbReference type="SAM" id="MobiDB-lite"/>
    </source>
</evidence>
<evidence type="ECO:0000256" key="6">
    <source>
        <dbReference type="SAM" id="Phobius"/>
    </source>
</evidence>
<feature type="transmembrane region" description="Helical" evidence="6">
    <location>
        <begin position="345"/>
        <end position="367"/>
    </location>
</feature>
<organism evidence="9 10">
    <name type="scientific">Mixia osmundae (strain CBS 9802 / IAM 14324 / JCM 22182 / KY 12970)</name>
    <dbReference type="NCBI Taxonomy" id="764103"/>
    <lineage>
        <taxon>Eukaryota</taxon>
        <taxon>Fungi</taxon>
        <taxon>Dikarya</taxon>
        <taxon>Basidiomycota</taxon>
        <taxon>Pucciniomycotina</taxon>
        <taxon>Mixiomycetes</taxon>
        <taxon>Mixiales</taxon>
        <taxon>Mixiaceae</taxon>
        <taxon>Mixia</taxon>
    </lineage>
</organism>
<name>G7DXF9_MIXOS</name>
<feature type="transmembrane region" description="Helical" evidence="6">
    <location>
        <begin position="488"/>
        <end position="505"/>
    </location>
</feature>
<keyword evidence="3 6" id="KW-1133">Transmembrane helix</keyword>
<sequence length="1118" mass="120485">MSSGVRPEGQGSLSGSTSAAIRKALRQDREALGSPTPSATSSSGIHSQTRAANPSAINLLGRSYHQHRPFSESLSASWTESAGDIRASSARLGSLGLTDGSDDEDEVDAAGSFEQHSLKGAQKSLKNEAQMGKPIPGLSAQSNGAKTVAGTSVNIRSAPSGLSLAMLASGSAGTSPTAPTAGRTTSSGQRTPIPRSRHTSPPSQEISATNMEAGVTRDSLCAENETAEDPNSSAAAWSQASEPAAQSDETTPLLLKKTTEIEPAELLQTNHSWSSLAQRIHPLRRISRAGHNALQDFRKLSREDLLVAARRPIQLIPAVILGILMNLLDGVSYGMIMFRTDLPLFANFGGIGVSMFFASCLISQIVYSTSSIFKAGNGSMMIEIVPFLHQISTSIYDSIGDGQDARIISTTMFAYAFSSILTGIVFFSLGAAKLGQLIEFFPRHILVGCVAGIGAFLVETGLTVTARMQGELEFNMDTLRTFMREDTLPLWTIPLALAVLLRIITHRYTHPLIVPAYFIAVPIIFYICVAALGLSIPGLRESGWIFELDGVNTPWYTFYTLYDFGNCDWGALIATIPTQLALCFFAILHVPINVPALALSIGEDGVKTDTELVNHGVSNVLAGLLGTIPNYLCYVNSVLFYRIGGDTRLAGFMLAIATAAVMLAGPGIIGYLPVMVVGALIHLLGIDLLKEGIWDTWGRVSPAEYATIWIIIIAMTVWDFVVGIGVGIVVACAHFVVTSSQRRAIRSIISGETAKSTVRRPPSQSAFLREVGSQTRVIRLQGFLFFGTTSACETAIREILDVAAWSKSPIRFLVLDFTLASGVDFSAAEAFLRVQRLCETKSVGLVLCGCPPESPIGRALRGVDLWAGHGETSLKVFESLNDSLEHCENSQLRSLYSRDLHPPKVADGSAISISAPLNDPALSNPSAFEFSPRRRHLASAAGNTLMRAETPKEKTHFGQPMLIFRQAFRPFATKEEPITDEFLFKLVPHFHRVHVPEGTILWRAGDPADGFFLIESGMLRAEYDYAPLAAMDRHGHMTESMLPGTVAGELTFLSGSKRNTTVTAERDAVLWRMDSAASEALEEDGSAGIAASRLLWKVLLRISKEEQEVLMGHLITSL</sequence>
<evidence type="ECO:0000259" key="8">
    <source>
        <dbReference type="PROSITE" id="PS50801"/>
    </source>
</evidence>
<feature type="transmembrane region" description="Helical" evidence="6">
    <location>
        <begin position="412"/>
        <end position="432"/>
    </location>
</feature>
<reference evidence="9 10" key="2">
    <citation type="journal article" date="2012" name="Open Biol.">
        <title>Characteristics of nucleosomes and linker DNA regions on the genome of the basidiomycete Mixia osmundae revealed by mono- and dinucleosome mapping.</title>
        <authorList>
            <person name="Nishida H."/>
            <person name="Kondo S."/>
            <person name="Matsumoto T."/>
            <person name="Suzuki Y."/>
            <person name="Yoshikawa H."/>
            <person name="Taylor T.D."/>
            <person name="Sugiyama J."/>
        </authorList>
    </citation>
    <scope>NUCLEOTIDE SEQUENCE [LARGE SCALE GENOMIC DNA]</scope>
    <source>
        <strain evidence="10">CBS 9802 / IAM 14324 / JCM 22182 / KY 12970</strain>
    </source>
</reference>
<dbReference type="Pfam" id="PF00027">
    <property type="entry name" value="cNMP_binding"/>
    <property type="match status" value="1"/>
</dbReference>
<evidence type="ECO:0000256" key="1">
    <source>
        <dbReference type="ARBA" id="ARBA00004141"/>
    </source>
</evidence>
<dbReference type="Gene3D" id="3.30.750.24">
    <property type="entry name" value="STAS domain"/>
    <property type="match status" value="1"/>
</dbReference>
<dbReference type="InParanoid" id="G7DXF9"/>
<feature type="domain" description="Cyclic nucleotide-binding" evidence="7">
    <location>
        <begin position="978"/>
        <end position="1074"/>
    </location>
</feature>